<sequence length="25" mass="2859">MEKISLIFNKNNCMGCHTCEIACKQ</sequence>
<reference evidence="2" key="1">
    <citation type="journal article" date="2015" name="Nature">
        <title>Complex archaea that bridge the gap between prokaryotes and eukaryotes.</title>
        <authorList>
            <person name="Spang A."/>
            <person name="Saw J.H."/>
            <person name="Jorgensen S.L."/>
            <person name="Zaremba-Niedzwiedzka K."/>
            <person name="Martijn J."/>
            <person name="Lind A.E."/>
            <person name="van Eijk R."/>
            <person name="Schleper C."/>
            <person name="Guy L."/>
            <person name="Ettema T.J."/>
        </authorList>
    </citation>
    <scope>NUCLEOTIDE SEQUENCE</scope>
</reference>
<feature type="non-terminal residue" evidence="2">
    <location>
        <position position="25"/>
    </location>
</feature>
<dbReference type="AlphaFoldDB" id="A0A0F9DBY2"/>
<feature type="domain" description="4Fe-4S ferredoxin-type" evidence="1">
    <location>
        <begin position="4"/>
        <end position="25"/>
    </location>
</feature>
<gene>
    <name evidence="2" type="ORF">LCGC14_2507630</name>
</gene>
<name>A0A0F9DBY2_9ZZZZ</name>
<dbReference type="SUPFAM" id="SSF54862">
    <property type="entry name" value="4Fe-4S ferredoxins"/>
    <property type="match status" value="1"/>
</dbReference>
<dbReference type="Pfam" id="PF12797">
    <property type="entry name" value="Fer4_2"/>
    <property type="match status" value="1"/>
</dbReference>
<accession>A0A0F9DBY2</accession>
<proteinExistence type="predicted"/>
<comment type="caution">
    <text evidence="2">The sequence shown here is derived from an EMBL/GenBank/DDBJ whole genome shotgun (WGS) entry which is preliminary data.</text>
</comment>
<evidence type="ECO:0000313" key="2">
    <source>
        <dbReference type="EMBL" id="KKL15236.1"/>
    </source>
</evidence>
<dbReference type="InterPro" id="IPR017896">
    <property type="entry name" value="4Fe4S_Fe-S-bd"/>
</dbReference>
<evidence type="ECO:0000259" key="1">
    <source>
        <dbReference type="PROSITE" id="PS51379"/>
    </source>
</evidence>
<organism evidence="2">
    <name type="scientific">marine sediment metagenome</name>
    <dbReference type="NCBI Taxonomy" id="412755"/>
    <lineage>
        <taxon>unclassified sequences</taxon>
        <taxon>metagenomes</taxon>
        <taxon>ecological metagenomes</taxon>
    </lineage>
</organism>
<protein>
    <recommendedName>
        <fullName evidence="1">4Fe-4S ferredoxin-type domain-containing protein</fullName>
    </recommendedName>
</protein>
<dbReference type="EMBL" id="LAZR01040140">
    <property type="protein sequence ID" value="KKL15236.1"/>
    <property type="molecule type" value="Genomic_DNA"/>
</dbReference>
<dbReference type="PROSITE" id="PS51379">
    <property type="entry name" value="4FE4S_FER_2"/>
    <property type="match status" value="1"/>
</dbReference>